<protein>
    <recommendedName>
        <fullName evidence="3">Metallothionein</fullName>
    </recommendedName>
</protein>
<comment type="caution">
    <text evidence="1">The sequence shown here is derived from an EMBL/GenBank/DDBJ whole genome shotgun (WGS) entry which is preliminary data.</text>
</comment>
<evidence type="ECO:0000313" key="2">
    <source>
        <dbReference type="Proteomes" id="UP000825935"/>
    </source>
</evidence>
<evidence type="ECO:0008006" key="3">
    <source>
        <dbReference type="Google" id="ProtNLM"/>
    </source>
</evidence>
<gene>
    <name evidence="1" type="ORF">KP509_13G044100</name>
</gene>
<sequence length="86" mass="8991">MVCTCNHTCTTGNPCGRCQAGTCGCGSDCRCGASSTMSREQPVRMTEKATCANVGQHVIVYLQGQPGTSCAVVLARLVLVMHAVLR</sequence>
<dbReference type="Proteomes" id="UP000825935">
    <property type="component" value="Chromosome 13"/>
</dbReference>
<organism evidence="1 2">
    <name type="scientific">Ceratopteris richardii</name>
    <name type="common">Triangle waterfern</name>
    <dbReference type="NCBI Taxonomy" id="49495"/>
    <lineage>
        <taxon>Eukaryota</taxon>
        <taxon>Viridiplantae</taxon>
        <taxon>Streptophyta</taxon>
        <taxon>Embryophyta</taxon>
        <taxon>Tracheophyta</taxon>
        <taxon>Polypodiopsida</taxon>
        <taxon>Polypodiidae</taxon>
        <taxon>Polypodiales</taxon>
        <taxon>Pteridineae</taxon>
        <taxon>Pteridaceae</taxon>
        <taxon>Parkerioideae</taxon>
        <taxon>Ceratopteris</taxon>
    </lineage>
</organism>
<keyword evidence="2" id="KW-1185">Reference proteome</keyword>
<dbReference type="EMBL" id="CM035418">
    <property type="protein sequence ID" value="KAH7421177.1"/>
    <property type="molecule type" value="Genomic_DNA"/>
</dbReference>
<name>A0A8T2TD57_CERRI</name>
<accession>A0A8T2TD57</accession>
<proteinExistence type="predicted"/>
<reference evidence="1" key="1">
    <citation type="submission" date="2021-08" db="EMBL/GenBank/DDBJ databases">
        <title>WGS assembly of Ceratopteris richardii.</title>
        <authorList>
            <person name="Marchant D.B."/>
            <person name="Chen G."/>
            <person name="Jenkins J."/>
            <person name="Shu S."/>
            <person name="Leebens-Mack J."/>
            <person name="Grimwood J."/>
            <person name="Schmutz J."/>
            <person name="Soltis P."/>
            <person name="Soltis D."/>
            <person name="Chen Z.-H."/>
        </authorList>
    </citation>
    <scope>NUCLEOTIDE SEQUENCE</scope>
    <source>
        <strain evidence="1">Whitten #5841</strain>
        <tissue evidence="1">Leaf</tissue>
    </source>
</reference>
<evidence type="ECO:0000313" key="1">
    <source>
        <dbReference type="EMBL" id="KAH7421177.1"/>
    </source>
</evidence>
<dbReference type="AlphaFoldDB" id="A0A8T2TD57"/>